<organism evidence="2 3">
    <name type="scientific">Oceanidesulfovibrio marinus</name>
    <dbReference type="NCBI Taxonomy" id="370038"/>
    <lineage>
        <taxon>Bacteria</taxon>
        <taxon>Pseudomonadati</taxon>
        <taxon>Thermodesulfobacteriota</taxon>
        <taxon>Desulfovibrionia</taxon>
        <taxon>Desulfovibrionales</taxon>
        <taxon>Desulfovibrionaceae</taxon>
        <taxon>Oceanidesulfovibrio</taxon>
    </lineage>
</organism>
<evidence type="ECO:0000313" key="2">
    <source>
        <dbReference type="EMBL" id="TVM32038.1"/>
    </source>
</evidence>
<evidence type="ECO:0000313" key="3">
    <source>
        <dbReference type="Proteomes" id="UP000434052"/>
    </source>
</evidence>
<evidence type="ECO:0000256" key="1">
    <source>
        <dbReference type="SAM" id="Phobius"/>
    </source>
</evidence>
<feature type="transmembrane region" description="Helical" evidence="1">
    <location>
        <begin position="104"/>
        <end position="129"/>
    </location>
</feature>
<keyword evidence="1" id="KW-0812">Transmembrane</keyword>
<dbReference type="InterPro" id="IPR007294">
    <property type="entry name" value="DUF401"/>
</dbReference>
<feature type="transmembrane region" description="Helical" evidence="1">
    <location>
        <begin position="344"/>
        <end position="368"/>
    </location>
</feature>
<gene>
    <name evidence="2" type="ORF">DQK91_16010</name>
</gene>
<feature type="transmembrane region" description="Helical" evidence="1">
    <location>
        <begin position="239"/>
        <end position="258"/>
    </location>
</feature>
<reference evidence="2 3" key="1">
    <citation type="submission" date="2018-06" db="EMBL/GenBank/DDBJ databases">
        <title>Complete genome of Desulfovibrio marinus P48SEP.</title>
        <authorList>
            <person name="Crispim J.S."/>
            <person name="Vidigal P.M.P."/>
            <person name="Silva L.C.F."/>
            <person name="Araujo L.C."/>
            <person name="Laguardia C.N."/>
            <person name="Dias R.S."/>
            <person name="Sousa M.P."/>
            <person name="Paula S.O."/>
            <person name="Silva C."/>
        </authorList>
    </citation>
    <scope>NUCLEOTIDE SEQUENCE [LARGE SCALE GENOMIC DNA]</scope>
    <source>
        <strain evidence="2 3">P48SEP</strain>
    </source>
</reference>
<dbReference type="PANTHER" id="PTHR39556:SF1">
    <property type="entry name" value="PROTEIN, PUTATIVE-RELATED"/>
    <property type="match status" value="1"/>
</dbReference>
<keyword evidence="1" id="KW-0472">Membrane</keyword>
<dbReference type="PANTHER" id="PTHR39556">
    <property type="entry name" value="PROTEIN, PUTATIVE-RELATED"/>
    <property type="match status" value="1"/>
</dbReference>
<feature type="transmembrane region" description="Helical" evidence="1">
    <location>
        <begin position="31"/>
        <end position="53"/>
    </location>
</feature>
<sequence>MFTFASLIPLAKVIAAFAAMLVCIRLRINLAISIIIGSFILVLAFGHGPLFWLQAAGQGLMYEQTLFLAGIVGAIMLLSDVLEKTAQAERLMESLVGYLHRPRIALAFFPALIGLLPMPGGAVFSAPLVKRVADPMDLDAPLLSVINYWFRHVWELAWPLYPGVILASSLANVPLVEIALFLSPSPILALVLGWFFYLRRVPKTRRAAVKESITASLKELSLSSAPPAPSLRRALYEGLPILIGIGGALGLEGMIAVLFPGMPYEWGVIAALVAAVVCSLIQNGKSIGFMLPLLFSKRLGSMLLVIAAIFIFKETLTQTHAVEEIAKVASGSAALIFTTVFMPFFVGAVAGINVAFVGASFPLFLGMLDTLGMQDQTMRYVALGMFSGMSGVLVSPIHLCFILTCQYFGADLAKAWRLLVVPCMLVLGFGFLYFMMLG</sequence>
<dbReference type="EMBL" id="QMIF01000012">
    <property type="protein sequence ID" value="TVM32038.1"/>
    <property type="molecule type" value="Genomic_DNA"/>
</dbReference>
<feature type="transmembrane region" description="Helical" evidence="1">
    <location>
        <begin position="264"/>
        <end position="281"/>
    </location>
</feature>
<accession>A0A6P1ZCV8</accession>
<evidence type="ECO:0008006" key="4">
    <source>
        <dbReference type="Google" id="ProtNLM"/>
    </source>
</evidence>
<feature type="transmembrane region" description="Helical" evidence="1">
    <location>
        <begin position="415"/>
        <end position="435"/>
    </location>
</feature>
<dbReference type="Proteomes" id="UP000434052">
    <property type="component" value="Unassembled WGS sequence"/>
</dbReference>
<keyword evidence="1" id="KW-1133">Transmembrane helix</keyword>
<dbReference type="AlphaFoldDB" id="A0A6P1ZCV8"/>
<feature type="transmembrane region" description="Helical" evidence="1">
    <location>
        <begin position="380"/>
        <end position="409"/>
    </location>
</feature>
<dbReference type="RefSeq" id="WP_144306401.1">
    <property type="nucleotide sequence ID" value="NZ_QMIF01000012.1"/>
</dbReference>
<dbReference type="Pfam" id="PF04165">
    <property type="entry name" value="DUF401"/>
    <property type="match status" value="2"/>
</dbReference>
<protein>
    <recommendedName>
        <fullName evidence="4">DUF401 family protein</fullName>
    </recommendedName>
</protein>
<dbReference type="OrthoDB" id="367235at2"/>
<feature type="transmembrane region" description="Helical" evidence="1">
    <location>
        <begin position="6"/>
        <end position="24"/>
    </location>
</feature>
<feature type="transmembrane region" description="Helical" evidence="1">
    <location>
        <begin position="65"/>
        <end position="83"/>
    </location>
</feature>
<name>A0A6P1ZCV8_9BACT</name>
<comment type="caution">
    <text evidence="2">The sequence shown here is derived from an EMBL/GenBank/DDBJ whole genome shotgun (WGS) entry which is preliminary data.</text>
</comment>
<feature type="transmembrane region" description="Helical" evidence="1">
    <location>
        <begin position="178"/>
        <end position="198"/>
    </location>
</feature>
<proteinExistence type="predicted"/>